<feature type="compositionally biased region" description="Acidic residues" evidence="2">
    <location>
        <begin position="560"/>
        <end position="578"/>
    </location>
</feature>
<gene>
    <name evidence="4" type="primary">LOC117650577</name>
</gene>
<keyword evidence="1" id="KW-0175">Coiled coil</keyword>
<name>A0A6P8ZY18_THRPL</name>
<keyword evidence="3" id="KW-1185">Reference proteome</keyword>
<sequence length="578" mass="63224">MDDRLDRLDVRLDKLDTRLDKLDEKLRVVDTMWDTRYRLDTLDRRLGDLDSKVERRMGELDSTLERRFDKLTESVASHDHKDSSAKDQLVRKVDNVYERIIYMENNSINKIQVTASSILDKAQSASAELHRVAEQAEQAVGQAVGQARAELRAGLAALHAQVNATHDHVLNATTAVAMQAPQEDDESERRVCVDAGETTTKTIKQHIDVKTDLMSSKVSNLYNDMWRRVNTLESTVKSIVSLSNATRRDVQALNVAVAGVQHGSRGYPRQPALEPGNLEYALNLHHTALERQLRELRDTLLDELRNVQQVQDTFLSTCNRLNDKDHSMDEKLGRVLVHHTEYLLQHRNVLAEVKRQLKTHSTVAGRAASNATEGIKRLEAAVRGLTEHGRLEVRRIEQALERVDNASVAMQNASDRMLACGGSLGAGLGVGLGVGLGAGAGLAEEEAAWSELLQHNESLVTVTAPNSQPAISTATSTASSPSTTAASVDGVDLALVDSNGLQRPPPKEPPGGQGQGQGLGQVSQEGAAGNGLHREQRRGAVEQQVHSTDSSQDSVTDLSSVDEDDYAETDDDEADLLD</sequence>
<dbReference type="KEGG" id="tpal:117650577"/>
<dbReference type="Proteomes" id="UP000515158">
    <property type="component" value="Unplaced"/>
</dbReference>
<organism evidence="4">
    <name type="scientific">Thrips palmi</name>
    <name type="common">Melon thrips</name>
    <dbReference type="NCBI Taxonomy" id="161013"/>
    <lineage>
        <taxon>Eukaryota</taxon>
        <taxon>Metazoa</taxon>
        <taxon>Ecdysozoa</taxon>
        <taxon>Arthropoda</taxon>
        <taxon>Hexapoda</taxon>
        <taxon>Insecta</taxon>
        <taxon>Pterygota</taxon>
        <taxon>Neoptera</taxon>
        <taxon>Paraneoptera</taxon>
        <taxon>Thysanoptera</taxon>
        <taxon>Terebrantia</taxon>
        <taxon>Thripoidea</taxon>
        <taxon>Thripidae</taxon>
        <taxon>Thrips</taxon>
    </lineage>
</organism>
<evidence type="ECO:0000256" key="2">
    <source>
        <dbReference type="SAM" id="MobiDB-lite"/>
    </source>
</evidence>
<accession>A0A6P8ZY18</accession>
<evidence type="ECO:0000313" key="3">
    <source>
        <dbReference type="Proteomes" id="UP000515158"/>
    </source>
</evidence>
<proteinExistence type="predicted"/>
<reference evidence="4" key="1">
    <citation type="submission" date="2025-08" db="UniProtKB">
        <authorList>
            <consortium name="RefSeq"/>
        </authorList>
    </citation>
    <scope>IDENTIFICATION</scope>
    <source>
        <tissue evidence="4">Total insect</tissue>
    </source>
</reference>
<protein>
    <submittedName>
        <fullName evidence="4">Uncharacterized protein LOC117650577</fullName>
    </submittedName>
</protein>
<dbReference type="InParanoid" id="A0A6P8ZY18"/>
<dbReference type="RefSeq" id="XP_034249995.1">
    <property type="nucleotide sequence ID" value="XM_034394104.1"/>
</dbReference>
<dbReference type="GeneID" id="117650577"/>
<dbReference type="OrthoDB" id="6372889at2759"/>
<feature type="coiled-coil region" evidence="1">
    <location>
        <begin position="286"/>
        <end position="313"/>
    </location>
</feature>
<dbReference type="AlphaFoldDB" id="A0A6P8ZY18"/>
<feature type="region of interest" description="Disordered" evidence="2">
    <location>
        <begin position="497"/>
        <end position="578"/>
    </location>
</feature>
<evidence type="ECO:0000256" key="1">
    <source>
        <dbReference type="SAM" id="Coils"/>
    </source>
</evidence>
<evidence type="ECO:0000313" key="4">
    <source>
        <dbReference type="RefSeq" id="XP_034249995.1"/>
    </source>
</evidence>
<feature type="compositionally biased region" description="Polar residues" evidence="2">
    <location>
        <begin position="544"/>
        <end position="559"/>
    </location>
</feature>